<dbReference type="EMBL" id="LAZR01012887">
    <property type="protein sequence ID" value="KKM24624.1"/>
    <property type="molecule type" value="Genomic_DNA"/>
</dbReference>
<name>A0A0F9IX30_9ZZZZ</name>
<dbReference type="AlphaFoldDB" id="A0A0F9IX30"/>
<sequence>MKLPYFKLIEFILFGKLRNHEVEIMVRKRNAE</sequence>
<comment type="caution">
    <text evidence="1">The sequence shown here is derived from an EMBL/GenBank/DDBJ whole genome shotgun (WGS) entry which is preliminary data.</text>
</comment>
<evidence type="ECO:0000313" key="1">
    <source>
        <dbReference type="EMBL" id="KKM24624.1"/>
    </source>
</evidence>
<accession>A0A0F9IX30</accession>
<organism evidence="1">
    <name type="scientific">marine sediment metagenome</name>
    <dbReference type="NCBI Taxonomy" id="412755"/>
    <lineage>
        <taxon>unclassified sequences</taxon>
        <taxon>metagenomes</taxon>
        <taxon>ecological metagenomes</taxon>
    </lineage>
</organism>
<reference evidence="1" key="1">
    <citation type="journal article" date="2015" name="Nature">
        <title>Complex archaea that bridge the gap between prokaryotes and eukaryotes.</title>
        <authorList>
            <person name="Spang A."/>
            <person name="Saw J.H."/>
            <person name="Jorgensen S.L."/>
            <person name="Zaremba-Niedzwiedzka K."/>
            <person name="Martijn J."/>
            <person name="Lind A.E."/>
            <person name="van Eijk R."/>
            <person name="Schleper C."/>
            <person name="Guy L."/>
            <person name="Ettema T.J."/>
        </authorList>
    </citation>
    <scope>NUCLEOTIDE SEQUENCE</scope>
</reference>
<proteinExistence type="predicted"/>
<gene>
    <name evidence="1" type="ORF">LCGC14_1603280</name>
</gene>
<protein>
    <submittedName>
        <fullName evidence="1">Uncharacterized protein</fullName>
    </submittedName>
</protein>